<evidence type="ECO:0000259" key="3">
    <source>
        <dbReference type="PROSITE" id="PS50110"/>
    </source>
</evidence>
<dbReference type="PROSITE" id="PS50110">
    <property type="entry name" value="RESPONSE_REGULATORY"/>
    <property type="match status" value="1"/>
</dbReference>
<dbReference type="RefSeq" id="WP_283768865.1">
    <property type="nucleotide sequence ID" value="NZ_JAQOSO010000109.1"/>
</dbReference>
<dbReference type="SUPFAM" id="SSF52172">
    <property type="entry name" value="CheY-like"/>
    <property type="match status" value="1"/>
</dbReference>
<protein>
    <recommendedName>
        <fullName evidence="3">Response regulatory domain-containing protein</fullName>
    </recommendedName>
</protein>
<evidence type="ECO:0000256" key="2">
    <source>
        <dbReference type="SAM" id="MobiDB-lite"/>
    </source>
</evidence>
<proteinExistence type="predicted"/>
<organism evidence="4 5">
    <name type="scientific">Roseofilum capinflatum BLCC-M114</name>
    <dbReference type="NCBI Taxonomy" id="3022440"/>
    <lineage>
        <taxon>Bacteria</taxon>
        <taxon>Bacillati</taxon>
        <taxon>Cyanobacteriota</taxon>
        <taxon>Cyanophyceae</taxon>
        <taxon>Desertifilales</taxon>
        <taxon>Desertifilaceae</taxon>
        <taxon>Roseofilum</taxon>
        <taxon>Roseofilum capinflatum</taxon>
    </lineage>
</organism>
<dbReference type="Proteomes" id="UP001235849">
    <property type="component" value="Unassembled WGS sequence"/>
</dbReference>
<comment type="caution">
    <text evidence="4">The sequence shown here is derived from an EMBL/GenBank/DDBJ whole genome shotgun (WGS) entry which is preliminary data.</text>
</comment>
<feature type="modified residue" description="4-aspartylphosphate" evidence="1">
    <location>
        <position position="62"/>
    </location>
</feature>
<evidence type="ECO:0000256" key="1">
    <source>
        <dbReference type="PROSITE-ProRule" id="PRU00169"/>
    </source>
</evidence>
<keyword evidence="1" id="KW-0597">Phosphoprotein</keyword>
<accession>A0ABT7BBN6</accession>
<keyword evidence="5" id="KW-1185">Reference proteome</keyword>
<dbReference type="InterPro" id="IPR011006">
    <property type="entry name" value="CheY-like_superfamily"/>
</dbReference>
<evidence type="ECO:0000313" key="5">
    <source>
        <dbReference type="Proteomes" id="UP001235849"/>
    </source>
</evidence>
<name>A0ABT7BBN6_9CYAN</name>
<feature type="domain" description="Response regulatory" evidence="3">
    <location>
        <begin position="7"/>
        <end position="130"/>
    </location>
</feature>
<dbReference type="InterPro" id="IPR001789">
    <property type="entry name" value="Sig_transdc_resp-reg_receiver"/>
</dbReference>
<evidence type="ECO:0000313" key="4">
    <source>
        <dbReference type="EMBL" id="MDJ1176589.1"/>
    </source>
</evidence>
<gene>
    <name evidence="4" type="ORF">PMG25_21105</name>
</gene>
<reference evidence="4 5" key="1">
    <citation type="submission" date="2023-01" db="EMBL/GenBank/DDBJ databases">
        <title>Novel diversity within Roseofilum (Cyanobacteria; Desertifilaceae) from marine benthic mats with descriptions of four novel species.</title>
        <authorList>
            <person name="Wang Y."/>
            <person name="Berthold D.E."/>
            <person name="Hu J."/>
            <person name="Lefler F.W."/>
            <person name="Laughinghouse H.D. IV."/>
        </authorList>
    </citation>
    <scope>NUCLEOTIDE SEQUENCE [LARGE SCALE GENOMIC DNA]</scope>
    <source>
        <strain evidence="4 5">BLCC-M114</strain>
    </source>
</reference>
<dbReference type="EMBL" id="JAQOSO010000109">
    <property type="protein sequence ID" value="MDJ1176589.1"/>
    <property type="molecule type" value="Genomic_DNA"/>
</dbReference>
<feature type="compositionally biased region" description="Basic residues" evidence="2">
    <location>
        <begin position="215"/>
        <end position="226"/>
    </location>
</feature>
<sequence>MTNPRATVLLCQPCDFQRWVWQRVLISQNLAVILSASVANLSEQLQEINSSPQTRPHVILMDRQTPDLDIEQFCRSSLENPVPVPVILLESSEAEINHQQRQAAIAYGAIDILPPFEADTLALKVIAGTKKVLSALGGLAIHNDPLVSCLLELKQDLENAQSLSTPSFANSLNNHEVLEHPADPFAPSEINGDSRPPLQPVPSLSQSGKNDAEKARHKRVYRGRVY</sequence>
<dbReference type="Gene3D" id="3.40.50.2300">
    <property type="match status" value="1"/>
</dbReference>
<feature type="region of interest" description="Disordered" evidence="2">
    <location>
        <begin position="179"/>
        <end position="226"/>
    </location>
</feature>